<accession>A0A0H3H932</accession>
<proteinExistence type="predicted"/>
<organism evidence="1 2">
    <name type="scientific">Klebsiella michiganensis (strain ATCC 8724 / DSM 4798 / JCM 20051 / NBRC 3318 / NRRL B-199 / KCTC 1686 / BUCSAV 143 / CCM 1901)</name>
    <dbReference type="NCBI Taxonomy" id="1006551"/>
    <lineage>
        <taxon>Bacteria</taxon>
        <taxon>Pseudomonadati</taxon>
        <taxon>Pseudomonadota</taxon>
        <taxon>Gammaproteobacteria</taxon>
        <taxon>Enterobacterales</taxon>
        <taxon>Enterobacteriaceae</taxon>
        <taxon>Klebsiella/Raoultella group</taxon>
        <taxon>Klebsiella</taxon>
    </lineage>
</organism>
<gene>
    <name evidence="1" type="ordered locus">KOX_15620</name>
</gene>
<reference evidence="1 2" key="1">
    <citation type="journal article" date="2012" name="J. Bacteriol.">
        <title>Complete genome sequence of Klebsiella oxytoca KCTC 1686, used in production of 2,3-butanediol.</title>
        <authorList>
            <person name="Shin S.H."/>
            <person name="Kim S."/>
            <person name="Kim J.Y."/>
            <person name="Lee S."/>
            <person name="Um Y."/>
            <person name="Oh M.K."/>
            <person name="Kim Y.R."/>
            <person name="Lee J."/>
            <person name="Yang K.S."/>
        </authorList>
    </citation>
    <scope>NUCLEOTIDE SEQUENCE [LARGE SCALE GENOMIC DNA]</scope>
    <source>
        <strain evidence="2">ATCC 8724 / DSM 4798 / JCM 20051 / NBRC 3318 / NRRL B-199 / KCTC 1686</strain>
    </source>
</reference>
<protein>
    <submittedName>
        <fullName evidence="1">Uncharacterized protein</fullName>
    </submittedName>
</protein>
<dbReference type="EMBL" id="CP003218">
    <property type="protein sequence ID" value="AEX04848.1"/>
    <property type="molecule type" value="Genomic_DNA"/>
</dbReference>
<evidence type="ECO:0000313" key="1">
    <source>
        <dbReference type="EMBL" id="AEX04848.1"/>
    </source>
</evidence>
<evidence type="ECO:0000313" key="2">
    <source>
        <dbReference type="Proteomes" id="UP000007843"/>
    </source>
</evidence>
<dbReference type="Proteomes" id="UP000007843">
    <property type="component" value="Chromosome"/>
</dbReference>
<sequence>MVQDLHDLKRIVMVQNRLGCRVFRPIMYLHENNFTKLADVAGI</sequence>
<name>A0A0H3H932_KLEM8</name>
<dbReference type="AlphaFoldDB" id="A0A0H3H932"/>
<dbReference type="HOGENOM" id="CLU_3234835_0_0_6"/>
<dbReference type="KEGG" id="kox:KOX_15620"/>